<accession>A0A7Z0I076</accession>
<dbReference type="EC" id="6.3.3.2" evidence="4"/>
<dbReference type="Proteomes" id="UP000529417">
    <property type="component" value="Unassembled WGS sequence"/>
</dbReference>
<keyword evidence="2 4" id="KW-0547">Nucleotide-binding</keyword>
<comment type="catalytic activity">
    <reaction evidence="4">
        <text>(6S)-5-formyl-5,6,7,8-tetrahydrofolate + ATP = (6R)-5,10-methenyltetrahydrofolate + ADP + phosphate</text>
        <dbReference type="Rhea" id="RHEA:10488"/>
        <dbReference type="ChEBI" id="CHEBI:30616"/>
        <dbReference type="ChEBI" id="CHEBI:43474"/>
        <dbReference type="ChEBI" id="CHEBI:57455"/>
        <dbReference type="ChEBI" id="CHEBI:57457"/>
        <dbReference type="ChEBI" id="CHEBI:456216"/>
        <dbReference type="EC" id="6.3.3.2"/>
    </reaction>
</comment>
<dbReference type="PANTHER" id="PTHR23407">
    <property type="entry name" value="ATPASE INHIBITOR/5-FORMYLTETRAHYDROFOLATE CYCLO-LIGASE"/>
    <property type="match status" value="1"/>
</dbReference>
<dbReference type="GO" id="GO:0005524">
    <property type="term" value="F:ATP binding"/>
    <property type="evidence" value="ECO:0007669"/>
    <property type="project" value="UniProtKB-KW"/>
</dbReference>
<dbReference type="GO" id="GO:0035999">
    <property type="term" value="P:tetrahydrofolate interconversion"/>
    <property type="evidence" value="ECO:0007669"/>
    <property type="project" value="TreeGrafter"/>
</dbReference>
<dbReference type="InterPro" id="IPR037171">
    <property type="entry name" value="NagB/RpiA_transferase-like"/>
</dbReference>
<comment type="similarity">
    <text evidence="1 4">Belongs to the 5-formyltetrahydrofolate cyclo-ligase family.</text>
</comment>
<evidence type="ECO:0000313" key="7">
    <source>
        <dbReference type="Proteomes" id="UP000529417"/>
    </source>
</evidence>
<dbReference type="EMBL" id="JACBXS010000020">
    <property type="protein sequence ID" value="NYS25503.1"/>
    <property type="molecule type" value="Genomic_DNA"/>
</dbReference>
<dbReference type="GO" id="GO:0009396">
    <property type="term" value="P:folic acid-containing compound biosynthetic process"/>
    <property type="evidence" value="ECO:0007669"/>
    <property type="project" value="TreeGrafter"/>
</dbReference>
<keyword evidence="7" id="KW-1185">Reference proteome</keyword>
<dbReference type="NCBIfam" id="TIGR02727">
    <property type="entry name" value="MTHFS_bact"/>
    <property type="match status" value="1"/>
</dbReference>
<dbReference type="InterPro" id="IPR024185">
    <property type="entry name" value="FTHF_cligase-like_sf"/>
</dbReference>
<reference evidence="6 7" key="1">
    <citation type="journal article" date="2000" name="Arch. Microbiol.">
        <title>Rhodobaca bogoriensis gen. nov. and sp. nov., an alkaliphilic purple nonsulfur bacterium from African Rift Valley soda lakes.</title>
        <authorList>
            <person name="Milford A.D."/>
            <person name="Achenbach L.A."/>
            <person name="Jung D.O."/>
            <person name="Madigan M.T."/>
        </authorList>
    </citation>
    <scope>NUCLEOTIDE SEQUENCE [LARGE SCALE GENOMIC DNA]</scope>
    <source>
        <strain evidence="6 7">2376</strain>
    </source>
</reference>
<gene>
    <name evidence="6" type="ORF">HUK65_10915</name>
</gene>
<organism evidence="6 7">
    <name type="scientific">Rhabdonatronobacter sediminivivens</name>
    <dbReference type="NCBI Taxonomy" id="2743469"/>
    <lineage>
        <taxon>Bacteria</taxon>
        <taxon>Pseudomonadati</taxon>
        <taxon>Pseudomonadota</taxon>
        <taxon>Alphaproteobacteria</taxon>
        <taxon>Rhodobacterales</taxon>
        <taxon>Paracoccaceae</taxon>
        <taxon>Rhabdonatronobacter</taxon>
    </lineage>
</organism>
<dbReference type="InterPro" id="IPR002698">
    <property type="entry name" value="FTHF_cligase"/>
</dbReference>
<evidence type="ECO:0000256" key="1">
    <source>
        <dbReference type="ARBA" id="ARBA00010638"/>
    </source>
</evidence>
<dbReference type="Gene3D" id="3.40.50.10420">
    <property type="entry name" value="NagB/RpiA/CoA transferase-like"/>
    <property type="match status" value="1"/>
</dbReference>
<proteinExistence type="inferred from homology"/>
<name>A0A7Z0I076_9RHOB</name>
<dbReference type="GO" id="GO:0030272">
    <property type="term" value="F:5-formyltetrahydrofolate cyclo-ligase activity"/>
    <property type="evidence" value="ECO:0007669"/>
    <property type="project" value="UniProtKB-EC"/>
</dbReference>
<evidence type="ECO:0000256" key="3">
    <source>
        <dbReference type="ARBA" id="ARBA00022840"/>
    </source>
</evidence>
<keyword evidence="6" id="KW-0436">Ligase</keyword>
<protein>
    <recommendedName>
        <fullName evidence="4">5-formyltetrahydrofolate cyclo-ligase</fullName>
        <ecNumber evidence="4">6.3.3.2</ecNumber>
    </recommendedName>
</protein>
<evidence type="ECO:0000256" key="4">
    <source>
        <dbReference type="RuleBase" id="RU361279"/>
    </source>
</evidence>
<dbReference type="AlphaFoldDB" id="A0A7Z0I076"/>
<evidence type="ECO:0000256" key="2">
    <source>
        <dbReference type="ARBA" id="ARBA00022741"/>
    </source>
</evidence>
<keyword evidence="4" id="KW-0479">Metal-binding</keyword>
<comment type="caution">
    <text evidence="6">The sequence shown here is derived from an EMBL/GenBank/DDBJ whole genome shotgun (WGS) entry which is preliminary data.</text>
</comment>
<dbReference type="GO" id="GO:0046872">
    <property type="term" value="F:metal ion binding"/>
    <property type="evidence" value="ECO:0007669"/>
    <property type="project" value="UniProtKB-KW"/>
</dbReference>
<evidence type="ECO:0000256" key="5">
    <source>
        <dbReference type="SAM" id="MobiDB-lite"/>
    </source>
</evidence>
<dbReference type="Pfam" id="PF01812">
    <property type="entry name" value="5-FTHF_cyc-lig"/>
    <property type="match status" value="1"/>
</dbReference>
<evidence type="ECO:0000313" key="6">
    <source>
        <dbReference type="EMBL" id="NYS25503.1"/>
    </source>
</evidence>
<keyword evidence="4" id="KW-0460">Magnesium</keyword>
<comment type="cofactor">
    <cofactor evidence="4">
        <name>Mg(2+)</name>
        <dbReference type="ChEBI" id="CHEBI:18420"/>
    </cofactor>
</comment>
<feature type="region of interest" description="Disordered" evidence="5">
    <location>
        <begin position="1"/>
        <end position="35"/>
    </location>
</feature>
<keyword evidence="3 4" id="KW-0067">ATP-binding</keyword>
<dbReference type="PANTHER" id="PTHR23407:SF1">
    <property type="entry name" value="5-FORMYLTETRAHYDROFOLATE CYCLO-LIGASE"/>
    <property type="match status" value="1"/>
</dbReference>
<dbReference type="SUPFAM" id="SSF100950">
    <property type="entry name" value="NagB/RpiA/CoA transferase-like"/>
    <property type="match status" value="1"/>
</dbReference>
<sequence>MAGNDRPRGHYASPPCRVHEAAPGHLAPPGATPKQACDVARWRRAERMRLRAERQALNTATRKKAGAALAGHLRGFLAARFGDMRGRLLSAFWPIKGEPDLRLLMADLHQEGLRIALPLVDVTHAPLIFRRWTPETRMVRGHWNIPVPPPEAELVTPDVTLAPLVGWDRFGFRLGYGGGYFDRTLAQLSPRPFVIGVGLQTAALATIHPQPHDIRMDAIVTEEGLQATHDPEQAEQPPPRG</sequence>